<proteinExistence type="predicted"/>
<sequence length="354" mass="39718">MSQMDPEDSMDQMMVQTWQNVAQSLRMLHGALRSDFQSGARARRMTRNEHARERQMLQRRLEEWEAANRIKLNDGFEQTIKATVLNPAVKAQPDLLGDAELLKSWCITDHLEEYDPAFTRDNRRARQWLKEEWARRGHRTNIDAEADQIVNHVTVTVAAQSPELDQTLATFRKAGVPVTVQEAPDPEEFRRKHHGEDFQVQTRRNGDWDGYNREKLTEAVLTSPIDSVDAAAGRISFLKEEGLPESSGAGNRSVGDEPSTISEVERPEIGSAPVPDQATDAEQDRGGGDLKTAGDPLPNQDDLFELEAQESWAGPDMFGQYSAGEELALSSVTDLQKADMGLTQDPGRRIGRRE</sequence>
<dbReference type="AlphaFoldDB" id="A0A366K800"/>
<feature type="region of interest" description="Disordered" evidence="2">
    <location>
        <begin position="241"/>
        <end position="319"/>
    </location>
</feature>
<evidence type="ECO:0000256" key="2">
    <source>
        <dbReference type="SAM" id="MobiDB-lite"/>
    </source>
</evidence>
<protein>
    <submittedName>
        <fullName evidence="3">Uncharacterized protein</fullName>
    </submittedName>
</protein>
<reference evidence="3 4" key="1">
    <citation type="submission" date="2017-10" db="EMBL/GenBank/DDBJ databases">
        <title>Bifidobacterium xylocopum sp. nov. and Bifidobacterium aemilianum sp. nov., from the carpenter bee (Xylocopa violacea) digestive tract.</title>
        <authorList>
            <person name="Alberoni D."/>
            <person name="Baffoni L."/>
            <person name="Di Gioia D."/>
            <person name="Gaggia F."/>
            <person name="Biavati B."/>
        </authorList>
    </citation>
    <scope>NUCLEOTIDE SEQUENCE [LARGE SCALE GENOMIC DNA]</scope>
    <source>
        <strain evidence="3 4">XV10</strain>
    </source>
</reference>
<dbReference type="EMBL" id="PDCG01000003">
    <property type="protein sequence ID" value="RBP97865.1"/>
    <property type="molecule type" value="Genomic_DNA"/>
</dbReference>
<accession>A0A366K800</accession>
<comment type="caution">
    <text evidence="3">The sequence shown here is derived from an EMBL/GenBank/DDBJ whole genome shotgun (WGS) entry which is preliminary data.</text>
</comment>
<keyword evidence="4" id="KW-1185">Reference proteome</keyword>
<keyword evidence="1" id="KW-0175">Coiled coil</keyword>
<feature type="coiled-coil region" evidence="1">
    <location>
        <begin position="47"/>
        <end position="74"/>
    </location>
</feature>
<name>A0A366K800_9BIFI</name>
<dbReference type="Proteomes" id="UP000252530">
    <property type="component" value="Unassembled WGS sequence"/>
</dbReference>
<evidence type="ECO:0000256" key="1">
    <source>
        <dbReference type="SAM" id="Coils"/>
    </source>
</evidence>
<gene>
    <name evidence="3" type="ORF">CRD60_04575</name>
</gene>
<evidence type="ECO:0000313" key="3">
    <source>
        <dbReference type="EMBL" id="RBP97865.1"/>
    </source>
</evidence>
<evidence type="ECO:0000313" key="4">
    <source>
        <dbReference type="Proteomes" id="UP000252530"/>
    </source>
</evidence>
<organism evidence="3 4">
    <name type="scientific">Bifidobacterium aemilianum</name>
    <dbReference type="NCBI Taxonomy" id="2493120"/>
    <lineage>
        <taxon>Bacteria</taxon>
        <taxon>Bacillati</taxon>
        <taxon>Actinomycetota</taxon>
        <taxon>Actinomycetes</taxon>
        <taxon>Bifidobacteriales</taxon>
        <taxon>Bifidobacteriaceae</taxon>
        <taxon>Bifidobacterium</taxon>
    </lineage>
</organism>